<reference evidence="2 3" key="1">
    <citation type="submission" date="2016-10" db="EMBL/GenBank/DDBJ databases">
        <authorList>
            <person name="de Groot N.N."/>
        </authorList>
    </citation>
    <scope>NUCLEOTIDE SEQUENCE [LARGE SCALE GENOMIC DNA]</scope>
    <source>
        <strain evidence="2 3">DSM 44993</strain>
    </source>
</reference>
<sequence length="208" mass="21911">MTGDQAARWIDADRLPEDVRSLIRALRPGEDLRIVSDGTTIATISGAAVAFHAGISDPGASGRGSFPEENVTLVATAMKLSASARVSLSAQLGPDYLVLDLHSAPESVDVLLIPPVSPQLIASLRAKFPKARVVIAEIEDQELGISYEGPLRRLLDAGADTYLPAGTIPQLAGQLDRTLTRLNQVTGPAPLTIESPPDLEPRKGNGPP</sequence>
<dbReference type="OrthoDB" id="3823529at2"/>
<dbReference type="EMBL" id="FOEF01000007">
    <property type="protein sequence ID" value="SEP38213.1"/>
    <property type="molecule type" value="Genomic_DNA"/>
</dbReference>
<feature type="compositionally biased region" description="Basic and acidic residues" evidence="1">
    <location>
        <begin position="199"/>
        <end position="208"/>
    </location>
</feature>
<dbReference type="AlphaFoldDB" id="A0A1H8XEE1"/>
<protein>
    <submittedName>
        <fullName evidence="2">Uncharacterized protein</fullName>
    </submittedName>
</protein>
<dbReference type="Proteomes" id="UP000198582">
    <property type="component" value="Unassembled WGS sequence"/>
</dbReference>
<keyword evidence="3" id="KW-1185">Reference proteome</keyword>
<organism evidence="2 3">
    <name type="scientific">Amycolatopsis saalfeldensis</name>
    <dbReference type="NCBI Taxonomy" id="394193"/>
    <lineage>
        <taxon>Bacteria</taxon>
        <taxon>Bacillati</taxon>
        <taxon>Actinomycetota</taxon>
        <taxon>Actinomycetes</taxon>
        <taxon>Pseudonocardiales</taxon>
        <taxon>Pseudonocardiaceae</taxon>
        <taxon>Amycolatopsis</taxon>
    </lineage>
</organism>
<proteinExistence type="predicted"/>
<dbReference type="RefSeq" id="WP_091618049.1">
    <property type="nucleotide sequence ID" value="NZ_FOEF01000007.1"/>
</dbReference>
<evidence type="ECO:0000256" key="1">
    <source>
        <dbReference type="SAM" id="MobiDB-lite"/>
    </source>
</evidence>
<evidence type="ECO:0000313" key="3">
    <source>
        <dbReference type="Proteomes" id="UP000198582"/>
    </source>
</evidence>
<dbReference type="STRING" id="394193.SAMN04489732_107128"/>
<evidence type="ECO:0000313" key="2">
    <source>
        <dbReference type="EMBL" id="SEP38213.1"/>
    </source>
</evidence>
<feature type="region of interest" description="Disordered" evidence="1">
    <location>
        <begin position="186"/>
        <end position="208"/>
    </location>
</feature>
<accession>A0A1H8XEE1</accession>
<name>A0A1H8XEE1_9PSEU</name>
<gene>
    <name evidence="2" type="ORF">SAMN04489732_107128</name>
</gene>